<accession>A0A7K3WFG0</accession>
<dbReference type="Gene3D" id="3.40.630.30">
    <property type="match status" value="1"/>
</dbReference>
<evidence type="ECO:0000256" key="1">
    <source>
        <dbReference type="ARBA" id="ARBA00022679"/>
    </source>
</evidence>
<evidence type="ECO:0000313" key="5">
    <source>
        <dbReference type="Proteomes" id="UP000470470"/>
    </source>
</evidence>
<dbReference type="InterPro" id="IPR050832">
    <property type="entry name" value="Bact_Acetyltransf"/>
</dbReference>
<sequence length="177" mass="18807">MLIRPALVEDAAGIAGVHVAGWRAGYRGLLPDALLAGLDVDRYRAGWTRLLSAPDPRSTTLVAERDGVVGFVQTTPARDDDADPATTAELTTLYVHPDAWGTGAGRALTTAVLTAAATQGFTDVTLWVLHDNGRARRFYETGGWVPDGRTKHDTQGGAVLSEVRYRRALTVGTPGSP</sequence>
<dbReference type="PANTHER" id="PTHR43877">
    <property type="entry name" value="AMINOALKYLPHOSPHONATE N-ACETYLTRANSFERASE-RELATED-RELATED"/>
    <property type="match status" value="1"/>
</dbReference>
<keyword evidence="1 4" id="KW-0808">Transferase</keyword>
<evidence type="ECO:0000313" key="4">
    <source>
        <dbReference type="EMBL" id="NEL54233.1"/>
    </source>
</evidence>
<keyword evidence="5" id="KW-1185">Reference proteome</keyword>
<dbReference type="GO" id="GO:0016747">
    <property type="term" value="F:acyltransferase activity, transferring groups other than amino-acyl groups"/>
    <property type="evidence" value="ECO:0007669"/>
    <property type="project" value="InterPro"/>
</dbReference>
<name>A0A7K3WFG0_9ACTN</name>
<dbReference type="Pfam" id="PF00583">
    <property type="entry name" value="Acetyltransf_1"/>
    <property type="match status" value="1"/>
</dbReference>
<keyword evidence="2" id="KW-0012">Acyltransferase</keyword>
<reference evidence="4 5" key="1">
    <citation type="submission" date="2020-02" db="EMBL/GenBank/DDBJ databases">
        <title>The whole genome sequence of CPCC 205119.</title>
        <authorList>
            <person name="Jiang Z."/>
        </authorList>
    </citation>
    <scope>NUCLEOTIDE SEQUENCE [LARGE SCALE GENOMIC DNA]</scope>
    <source>
        <strain evidence="4 5">CPCC 205119</strain>
    </source>
</reference>
<organism evidence="4 5">
    <name type="scientific">Goekera deserti</name>
    <dbReference type="NCBI Taxonomy" id="2497753"/>
    <lineage>
        <taxon>Bacteria</taxon>
        <taxon>Bacillati</taxon>
        <taxon>Actinomycetota</taxon>
        <taxon>Actinomycetes</taxon>
        <taxon>Geodermatophilales</taxon>
        <taxon>Geodermatophilaceae</taxon>
        <taxon>Goekera</taxon>
    </lineage>
</organism>
<dbReference type="PROSITE" id="PS51186">
    <property type="entry name" value="GNAT"/>
    <property type="match status" value="1"/>
</dbReference>
<evidence type="ECO:0000259" key="3">
    <source>
        <dbReference type="PROSITE" id="PS51186"/>
    </source>
</evidence>
<feature type="domain" description="N-acetyltransferase" evidence="3">
    <location>
        <begin position="1"/>
        <end position="170"/>
    </location>
</feature>
<proteinExistence type="predicted"/>
<gene>
    <name evidence="4" type="ORF">G1H19_09495</name>
</gene>
<dbReference type="SUPFAM" id="SSF55729">
    <property type="entry name" value="Acyl-CoA N-acyltransferases (Nat)"/>
    <property type="match status" value="1"/>
</dbReference>
<dbReference type="AlphaFoldDB" id="A0A7K3WFG0"/>
<dbReference type="InterPro" id="IPR000182">
    <property type="entry name" value="GNAT_dom"/>
</dbReference>
<dbReference type="Proteomes" id="UP000470470">
    <property type="component" value="Unassembled WGS sequence"/>
</dbReference>
<comment type="caution">
    <text evidence="4">The sequence shown here is derived from an EMBL/GenBank/DDBJ whole genome shotgun (WGS) entry which is preliminary data.</text>
</comment>
<dbReference type="RefSeq" id="WP_162392222.1">
    <property type="nucleotide sequence ID" value="NZ_JAABOZ010000001.1"/>
</dbReference>
<protein>
    <submittedName>
        <fullName evidence="4">GNAT family N-acetyltransferase</fullName>
    </submittedName>
</protein>
<dbReference type="InterPro" id="IPR016181">
    <property type="entry name" value="Acyl_CoA_acyltransferase"/>
</dbReference>
<dbReference type="EMBL" id="JAAGWK010000011">
    <property type="protein sequence ID" value="NEL54233.1"/>
    <property type="molecule type" value="Genomic_DNA"/>
</dbReference>
<dbReference type="CDD" id="cd04301">
    <property type="entry name" value="NAT_SF"/>
    <property type="match status" value="1"/>
</dbReference>
<evidence type="ECO:0000256" key="2">
    <source>
        <dbReference type="ARBA" id="ARBA00023315"/>
    </source>
</evidence>